<dbReference type="AlphaFoldDB" id="A0A126QRV3"/>
<dbReference type="EMBL" id="CP014206">
    <property type="protein sequence ID" value="AMK12469.1"/>
    <property type="molecule type" value="Genomic_DNA"/>
</dbReference>
<gene>
    <name evidence="1" type="ORF">AWY79_15855</name>
    <name evidence="2" type="ORF">EDC59_102203</name>
</gene>
<accession>A0A126QRV3</accession>
<reference evidence="1 3" key="1">
    <citation type="journal article" date="2016" name="Front. Microbiol.">
        <title>Genome Sequence of the Piezophilic, Mesophilic Sulfate-Reducing Bacterium Desulfovibrio indicus J2T.</title>
        <authorList>
            <person name="Cao J."/>
            <person name="Maignien L."/>
            <person name="Shao Z."/>
            <person name="Alain K."/>
            <person name="Jebbar M."/>
        </authorList>
    </citation>
    <scope>NUCLEOTIDE SEQUENCE [LARGE SCALE GENOMIC DNA]</scope>
    <source>
        <strain evidence="1 3">J2</strain>
    </source>
</reference>
<evidence type="ECO:0000313" key="4">
    <source>
        <dbReference type="Proteomes" id="UP000295506"/>
    </source>
</evidence>
<dbReference type="KEGG" id="dej:AWY79_15855"/>
<keyword evidence="3" id="KW-1185">Reference proteome</keyword>
<dbReference type="Proteomes" id="UP000055611">
    <property type="component" value="Chromosome"/>
</dbReference>
<dbReference type="RefSeq" id="WP_066806063.1">
    <property type="nucleotide sequence ID" value="NZ_CP014206.1"/>
</dbReference>
<protein>
    <submittedName>
        <fullName evidence="2">Uncharacterized protein</fullName>
    </submittedName>
</protein>
<evidence type="ECO:0000313" key="3">
    <source>
        <dbReference type="Proteomes" id="UP000055611"/>
    </source>
</evidence>
<evidence type="ECO:0000313" key="1">
    <source>
        <dbReference type="EMBL" id="AMK12469.1"/>
    </source>
</evidence>
<dbReference type="Proteomes" id="UP000295506">
    <property type="component" value="Unassembled WGS sequence"/>
</dbReference>
<reference evidence="2 4" key="2">
    <citation type="submission" date="2019-03" db="EMBL/GenBank/DDBJ databases">
        <title>Genomic Encyclopedia of Type Strains, Phase IV (KMG-IV): sequencing the most valuable type-strain genomes for metagenomic binning, comparative biology and taxonomic classification.</title>
        <authorList>
            <person name="Goeker M."/>
        </authorList>
    </citation>
    <scope>NUCLEOTIDE SEQUENCE [LARGE SCALE GENOMIC DNA]</scope>
    <source>
        <strain evidence="2 4">DSM 101483</strain>
    </source>
</reference>
<sequence>MTEERSVARQLMEESLDPFRILLGLLEWMPSDQQIPLCAFVDNLTTAIEAAERRVVVGADFIDHAALAMGINNQGKAEAPTEQ</sequence>
<proteinExistence type="predicted"/>
<name>A0A126QRV3_9BACT</name>
<organism evidence="2 4">
    <name type="scientific">Pseudodesulfovibrio indicus</name>
    <dbReference type="NCBI Taxonomy" id="1716143"/>
    <lineage>
        <taxon>Bacteria</taxon>
        <taxon>Pseudomonadati</taxon>
        <taxon>Thermodesulfobacteriota</taxon>
        <taxon>Desulfovibrionia</taxon>
        <taxon>Desulfovibrionales</taxon>
        <taxon>Desulfovibrionaceae</taxon>
    </lineage>
</organism>
<evidence type="ECO:0000313" key="2">
    <source>
        <dbReference type="EMBL" id="TDT90773.1"/>
    </source>
</evidence>
<dbReference type="EMBL" id="SOBK01000002">
    <property type="protein sequence ID" value="TDT90773.1"/>
    <property type="molecule type" value="Genomic_DNA"/>
</dbReference>